<evidence type="ECO:0000256" key="3">
    <source>
        <dbReference type="SAM" id="SignalP"/>
    </source>
</evidence>
<feature type="transmembrane region" description="Helical" evidence="2">
    <location>
        <begin position="104"/>
        <end position="122"/>
    </location>
</feature>
<gene>
    <name evidence="4" type="ORF">COU06_00170</name>
</gene>
<evidence type="ECO:0000256" key="2">
    <source>
        <dbReference type="SAM" id="Phobius"/>
    </source>
</evidence>
<evidence type="ECO:0000256" key="1">
    <source>
        <dbReference type="SAM" id="MobiDB-lite"/>
    </source>
</evidence>
<dbReference type="SUPFAM" id="SSF81665">
    <property type="entry name" value="Calcium ATPase, transmembrane domain M"/>
    <property type="match status" value="1"/>
</dbReference>
<feature type="signal peptide" evidence="3">
    <location>
        <begin position="1"/>
        <end position="24"/>
    </location>
</feature>
<name>A0A2M6WKS8_9BACT</name>
<evidence type="ECO:0000313" key="5">
    <source>
        <dbReference type="Proteomes" id="UP000229112"/>
    </source>
</evidence>
<feature type="transmembrane region" description="Helical" evidence="2">
    <location>
        <begin position="69"/>
        <end position="92"/>
    </location>
</feature>
<dbReference type="Pfam" id="PF18895">
    <property type="entry name" value="T4SS_pilin"/>
    <property type="match status" value="1"/>
</dbReference>
<protein>
    <submittedName>
        <fullName evidence="4">Uncharacterized protein</fullName>
    </submittedName>
</protein>
<dbReference type="AlphaFoldDB" id="A0A2M6WKS8"/>
<evidence type="ECO:0000313" key="4">
    <source>
        <dbReference type="EMBL" id="PIT93373.1"/>
    </source>
</evidence>
<dbReference type="InterPro" id="IPR043993">
    <property type="entry name" value="T4SS_pilin"/>
</dbReference>
<feature type="region of interest" description="Disordered" evidence="1">
    <location>
        <begin position="31"/>
        <end position="52"/>
    </location>
</feature>
<feature type="chain" id="PRO_5014649921" evidence="3">
    <location>
        <begin position="25"/>
        <end position="130"/>
    </location>
</feature>
<sequence>MKKILILSLLVPVLLLSFGNLALAQDGSDTNPSSDASLADGSDTNPSSGSPNIDSPEKILRIIERIGNWMFTFLLALAVLVIIYAAFLYLTSQGGDKVAQAHKTILYAAVAIAVAMLAKGFVKLVESLIS</sequence>
<comment type="caution">
    <text evidence="4">The sequence shown here is derived from an EMBL/GenBank/DDBJ whole genome shotgun (WGS) entry which is preliminary data.</text>
</comment>
<dbReference type="InterPro" id="IPR023298">
    <property type="entry name" value="ATPase_P-typ_TM_dom_sf"/>
</dbReference>
<keyword evidence="2" id="KW-0812">Transmembrane</keyword>
<keyword evidence="2" id="KW-0472">Membrane</keyword>
<accession>A0A2M6WKS8</accession>
<dbReference type="Proteomes" id="UP000229112">
    <property type="component" value="Unassembled WGS sequence"/>
</dbReference>
<reference evidence="5" key="1">
    <citation type="submission" date="2017-09" db="EMBL/GenBank/DDBJ databases">
        <title>Depth-based differentiation of microbial function through sediment-hosted aquifers and enrichment of novel symbionts in the deep terrestrial subsurface.</title>
        <authorList>
            <person name="Probst A.J."/>
            <person name="Ladd B."/>
            <person name="Jarett J.K."/>
            <person name="Geller-Mcgrath D.E."/>
            <person name="Sieber C.M.K."/>
            <person name="Emerson J.B."/>
            <person name="Anantharaman K."/>
            <person name="Thomas B.C."/>
            <person name="Malmstrom R."/>
            <person name="Stieglmeier M."/>
            <person name="Klingl A."/>
            <person name="Woyke T."/>
            <person name="Ryan C.M."/>
            <person name="Banfield J.F."/>
        </authorList>
    </citation>
    <scope>NUCLEOTIDE SEQUENCE [LARGE SCALE GENOMIC DNA]</scope>
</reference>
<keyword evidence="2" id="KW-1133">Transmembrane helix</keyword>
<proteinExistence type="predicted"/>
<dbReference type="EMBL" id="PFAY01000002">
    <property type="protein sequence ID" value="PIT93373.1"/>
    <property type="molecule type" value="Genomic_DNA"/>
</dbReference>
<organism evidence="4 5">
    <name type="scientific">Candidatus Harrisonbacteria bacterium CG10_big_fil_rev_8_21_14_0_10_38_8</name>
    <dbReference type="NCBI Taxonomy" id="1974582"/>
    <lineage>
        <taxon>Bacteria</taxon>
        <taxon>Candidatus Harrisoniibacteriota</taxon>
    </lineage>
</organism>
<keyword evidence="3" id="KW-0732">Signal</keyword>